<dbReference type="Proteomes" id="UP000823388">
    <property type="component" value="Chromosome 6K"/>
</dbReference>
<dbReference type="EMBL" id="CM029047">
    <property type="protein sequence ID" value="KAG2582777.1"/>
    <property type="molecule type" value="Genomic_DNA"/>
</dbReference>
<organism evidence="1 2">
    <name type="scientific">Panicum virgatum</name>
    <name type="common">Blackwell switchgrass</name>
    <dbReference type="NCBI Taxonomy" id="38727"/>
    <lineage>
        <taxon>Eukaryota</taxon>
        <taxon>Viridiplantae</taxon>
        <taxon>Streptophyta</taxon>
        <taxon>Embryophyta</taxon>
        <taxon>Tracheophyta</taxon>
        <taxon>Spermatophyta</taxon>
        <taxon>Magnoliopsida</taxon>
        <taxon>Liliopsida</taxon>
        <taxon>Poales</taxon>
        <taxon>Poaceae</taxon>
        <taxon>PACMAD clade</taxon>
        <taxon>Panicoideae</taxon>
        <taxon>Panicodae</taxon>
        <taxon>Paniceae</taxon>
        <taxon>Panicinae</taxon>
        <taxon>Panicum</taxon>
        <taxon>Panicum sect. Hiantes</taxon>
    </lineage>
</organism>
<dbReference type="AlphaFoldDB" id="A0A8T0RAC2"/>
<protein>
    <submittedName>
        <fullName evidence="1">Uncharacterized protein</fullName>
    </submittedName>
</protein>
<accession>A0A8T0RAC2</accession>
<sequence length="106" mass="10993">MSTPCWVVQSKTSRFPAGRAWRSSFTTVTSVPFSLRLQLAAPTTTGSRQVAGGFVPGSGGNGASKGCSHRGPCPDRIKIFCVGRSLVVASDPGPSTPLSIRSLVSI</sequence>
<reference evidence="1" key="1">
    <citation type="submission" date="2020-05" db="EMBL/GenBank/DDBJ databases">
        <title>WGS assembly of Panicum virgatum.</title>
        <authorList>
            <person name="Lovell J.T."/>
            <person name="Jenkins J."/>
            <person name="Shu S."/>
            <person name="Juenger T.E."/>
            <person name="Schmutz J."/>
        </authorList>
    </citation>
    <scope>NUCLEOTIDE SEQUENCE</scope>
    <source>
        <strain evidence="1">AP13</strain>
    </source>
</reference>
<name>A0A8T0RAC2_PANVG</name>
<evidence type="ECO:0000313" key="2">
    <source>
        <dbReference type="Proteomes" id="UP000823388"/>
    </source>
</evidence>
<evidence type="ECO:0000313" key="1">
    <source>
        <dbReference type="EMBL" id="KAG2582777.1"/>
    </source>
</evidence>
<gene>
    <name evidence="1" type="ORF">PVAP13_6KG170700</name>
</gene>
<keyword evidence="2" id="KW-1185">Reference proteome</keyword>
<proteinExistence type="predicted"/>
<comment type="caution">
    <text evidence="1">The sequence shown here is derived from an EMBL/GenBank/DDBJ whole genome shotgun (WGS) entry which is preliminary data.</text>
</comment>